<keyword evidence="1" id="KW-0472">Membrane</keyword>
<accession>A0ABW4IFX0</accession>
<gene>
    <name evidence="2" type="ORF">ACFSAH_17360</name>
</gene>
<proteinExistence type="predicted"/>
<feature type="transmembrane region" description="Helical" evidence="1">
    <location>
        <begin position="123"/>
        <end position="145"/>
    </location>
</feature>
<dbReference type="EMBL" id="JBHUDG010000049">
    <property type="protein sequence ID" value="MFD1631645.1"/>
    <property type="molecule type" value="Genomic_DNA"/>
</dbReference>
<dbReference type="RefSeq" id="WP_379664013.1">
    <property type="nucleotide sequence ID" value="NZ_JBHUDG010000049.1"/>
</dbReference>
<feature type="transmembrane region" description="Helical" evidence="1">
    <location>
        <begin position="98"/>
        <end position="117"/>
    </location>
</feature>
<dbReference type="Proteomes" id="UP001597118">
    <property type="component" value="Unassembled WGS sequence"/>
</dbReference>
<protein>
    <submittedName>
        <fullName evidence="2">Uncharacterized protein</fullName>
    </submittedName>
</protein>
<reference evidence="3" key="1">
    <citation type="journal article" date="2019" name="Int. J. Syst. Evol. Microbiol.">
        <title>The Global Catalogue of Microorganisms (GCM) 10K type strain sequencing project: providing services to taxonomists for standard genome sequencing and annotation.</title>
        <authorList>
            <consortium name="The Broad Institute Genomics Platform"/>
            <consortium name="The Broad Institute Genome Sequencing Center for Infectious Disease"/>
            <person name="Wu L."/>
            <person name="Ma J."/>
        </authorList>
    </citation>
    <scope>NUCLEOTIDE SEQUENCE [LARGE SCALE GENOMIC DNA]</scope>
    <source>
        <strain evidence="3">CCUG 53762</strain>
    </source>
</reference>
<keyword evidence="1" id="KW-0812">Transmembrane</keyword>
<sequence>MKTNDFNTWKRQIFSQLNKVQEKIGEADFKRLNLDIICRALNKVTPFVNEDDQIDVLKRLVDRSISLIPNNTSTLTKTNLKPYYKSIRTLKSYLKRNYRLVPVGYHSIIWTIIGIGFGIPYSFFITSLLGIFIGLGIGLGIGTYFDKKAEKENKSY</sequence>
<comment type="caution">
    <text evidence="2">The sequence shown here is derived from an EMBL/GenBank/DDBJ whole genome shotgun (WGS) entry which is preliminary data.</text>
</comment>
<organism evidence="2 3">
    <name type="scientific">Pseudopedobacter beijingensis</name>
    <dbReference type="NCBI Taxonomy" id="1207056"/>
    <lineage>
        <taxon>Bacteria</taxon>
        <taxon>Pseudomonadati</taxon>
        <taxon>Bacteroidota</taxon>
        <taxon>Sphingobacteriia</taxon>
        <taxon>Sphingobacteriales</taxon>
        <taxon>Sphingobacteriaceae</taxon>
        <taxon>Pseudopedobacter</taxon>
    </lineage>
</organism>
<evidence type="ECO:0000313" key="3">
    <source>
        <dbReference type="Proteomes" id="UP001597118"/>
    </source>
</evidence>
<keyword evidence="3" id="KW-1185">Reference proteome</keyword>
<evidence type="ECO:0000313" key="2">
    <source>
        <dbReference type="EMBL" id="MFD1631645.1"/>
    </source>
</evidence>
<name>A0ABW4IFX0_9SPHI</name>
<evidence type="ECO:0000256" key="1">
    <source>
        <dbReference type="SAM" id="Phobius"/>
    </source>
</evidence>
<keyword evidence="1" id="KW-1133">Transmembrane helix</keyword>